<evidence type="ECO:0000313" key="4">
    <source>
        <dbReference type="EMBL" id="MEU3785672.1"/>
    </source>
</evidence>
<dbReference type="Pfam" id="PF00975">
    <property type="entry name" value="Thioesterase"/>
    <property type="match status" value="1"/>
</dbReference>
<dbReference type="PANTHER" id="PTHR11487:SF0">
    <property type="entry name" value="S-ACYL FATTY ACID SYNTHASE THIOESTERASE, MEDIUM CHAIN"/>
    <property type="match status" value="1"/>
</dbReference>
<gene>
    <name evidence="4" type="ORF">AB0E89_34905</name>
</gene>
<evidence type="ECO:0000256" key="1">
    <source>
        <dbReference type="ARBA" id="ARBA00007169"/>
    </source>
</evidence>
<accession>A0ABV2ZSY4</accession>
<organism evidence="4 5">
    <name type="scientific">Streptomyces sp. 900129855</name>
    <dbReference type="NCBI Taxonomy" id="3155129"/>
    <lineage>
        <taxon>Bacteria</taxon>
        <taxon>Bacillati</taxon>
        <taxon>Actinomycetota</taxon>
        <taxon>Actinomycetes</taxon>
        <taxon>Kitasatosporales</taxon>
        <taxon>Streptomycetaceae</taxon>
        <taxon>Streptomyces</taxon>
    </lineage>
</organism>
<dbReference type="Gene3D" id="3.40.50.1820">
    <property type="entry name" value="alpha/beta hydrolase"/>
    <property type="match status" value="1"/>
</dbReference>
<dbReference type="SUPFAM" id="SSF53474">
    <property type="entry name" value="alpha/beta-Hydrolases"/>
    <property type="match status" value="1"/>
</dbReference>
<protein>
    <submittedName>
        <fullName evidence="4">Alpha/beta fold hydrolase</fullName>
    </submittedName>
</protein>
<dbReference type="InterPro" id="IPR029058">
    <property type="entry name" value="AB_hydrolase_fold"/>
</dbReference>
<evidence type="ECO:0000313" key="5">
    <source>
        <dbReference type="Proteomes" id="UP001550739"/>
    </source>
</evidence>
<comment type="caution">
    <text evidence="4">The sequence shown here is derived from an EMBL/GenBank/DDBJ whole genome shotgun (WGS) entry which is preliminary data.</text>
</comment>
<evidence type="ECO:0000256" key="2">
    <source>
        <dbReference type="ARBA" id="ARBA00022801"/>
    </source>
</evidence>
<sequence length="255" mass="28035">MGNTDDDSWIRVHREAPEGMRLFCFPHAGGAASYFYSWSRSLPRDIEVLALQYPGRQDRGSEPCVRSIPELADRIHAAIRPRLGEPFAFFGHSMGAILAFEVARRIAREEGAAPAHLFVSGRRAPSLVRHEELHRASTAAFVAQMRALGGTDPRILADEELLNLVLPTVRADYRAIETYRYEAGPPLSCDITALVGDSDPRASVDDAAAWSGHTLGRFDMRIFPGGHFYLDDCRAGVSDVISSVLSGVRQETGRA</sequence>
<dbReference type="Proteomes" id="UP001550739">
    <property type="component" value="Unassembled WGS sequence"/>
</dbReference>
<feature type="domain" description="Thioesterase TesA-like" evidence="3">
    <location>
        <begin position="23"/>
        <end position="241"/>
    </location>
</feature>
<name>A0ABV2ZSY4_9ACTN</name>
<dbReference type="RefSeq" id="WP_361707368.1">
    <property type="nucleotide sequence ID" value="NZ_JBEZVE010000022.1"/>
</dbReference>
<dbReference type="EMBL" id="JBEZVE010000022">
    <property type="protein sequence ID" value="MEU3785672.1"/>
    <property type="molecule type" value="Genomic_DNA"/>
</dbReference>
<dbReference type="PANTHER" id="PTHR11487">
    <property type="entry name" value="THIOESTERASE"/>
    <property type="match status" value="1"/>
</dbReference>
<comment type="similarity">
    <text evidence="1">Belongs to the thioesterase family.</text>
</comment>
<keyword evidence="2 4" id="KW-0378">Hydrolase</keyword>
<dbReference type="InterPro" id="IPR001031">
    <property type="entry name" value="Thioesterase"/>
</dbReference>
<dbReference type="SMART" id="SM00824">
    <property type="entry name" value="PKS_TE"/>
    <property type="match status" value="1"/>
</dbReference>
<dbReference type="GO" id="GO:0016787">
    <property type="term" value="F:hydrolase activity"/>
    <property type="evidence" value="ECO:0007669"/>
    <property type="project" value="UniProtKB-KW"/>
</dbReference>
<reference evidence="4 5" key="1">
    <citation type="submission" date="2024-06" db="EMBL/GenBank/DDBJ databases">
        <title>The Natural Products Discovery Center: Release of the First 8490 Sequenced Strains for Exploring Actinobacteria Biosynthetic Diversity.</title>
        <authorList>
            <person name="Kalkreuter E."/>
            <person name="Kautsar S.A."/>
            <person name="Yang D."/>
            <person name="Bader C.D."/>
            <person name="Teijaro C.N."/>
            <person name="Fluegel L."/>
            <person name="Davis C.M."/>
            <person name="Simpson J.R."/>
            <person name="Lauterbach L."/>
            <person name="Steele A.D."/>
            <person name="Gui C."/>
            <person name="Meng S."/>
            <person name="Li G."/>
            <person name="Viehrig K."/>
            <person name="Ye F."/>
            <person name="Su P."/>
            <person name="Kiefer A.F."/>
            <person name="Nichols A."/>
            <person name="Cepeda A.J."/>
            <person name="Yan W."/>
            <person name="Fan B."/>
            <person name="Jiang Y."/>
            <person name="Adhikari A."/>
            <person name="Zheng C.-J."/>
            <person name="Schuster L."/>
            <person name="Cowan T.M."/>
            <person name="Smanski M.J."/>
            <person name="Chevrette M.G."/>
            <person name="De Carvalho L.P.S."/>
            <person name="Shen B."/>
        </authorList>
    </citation>
    <scope>NUCLEOTIDE SEQUENCE [LARGE SCALE GENOMIC DNA]</scope>
    <source>
        <strain evidence="4 5">NPDC033843</strain>
    </source>
</reference>
<evidence type="ECO:0000259" key="3">
    <source>
        <dbReference type="SMART" id="SM00824"/>
    </source>
</evidence>
<keyword evidence="5" id="KW-1185">Reference proteome</keyword>
<proteinExistence type="inferred from homology"/>
<dbReference type="InterPro" id="IPR020802">
    <property type="entry name" value="TesA-like"/>
</dbReference>
<dbReference type="InterPro" id="IPR012223">
    <property type="entry name" value="TEII"/>
</dbReference>